<dbReference type="EMBL" id="GBRH01163576">
    <property type="protein sequence ID" value="JAE34320.1"/>
    <property type="molecule type" value="Transcribed_RNA"/>
</dbReference>
<dbReference type="AlphaFoldDB" id="A0A0A9HAW1"/>
<name>A0A0A9HAW1_ARUDO</name>
<reference evidence="1" key="2">
    <citation type="journal article" date="2015" name="Data Brief">
        <title>Shoot transcriptome of the giant reed, Arundo donax.</title>
        <authorList>
            <person name="Barrero R.A."/>
            <person name="Guerrero F.D."/>
            <person name="Moolhuijzen P."/>
            <person name="Goolsby J.A."/>
            <person name="Tidwell J."/>
            <person name="Bellgard S.E."/>
            <person name="Bellgard M.I."/>
        </authorList>
    </citation>
    <scope>NUCLEOTIDE SEQUENCE</scope>
    <source>
        <tissue evidence="1">Shoot tissue taken approximately 20 cm above the soil surface</tissue>
    </source>
</reference>
<protein>
    <submittedName>
        <fullName evidence="1">Uncharacterized protein</fullName>
    </submittedName>
</protein>
<accession>A0A0A9HAW1</accession>
<proteinExistence type="predicted"/>
<organism evidence="1">
    <name type="scientific">Arundo donax</name>
    <name type="common">Giant reed</name>
    <name type="synonym">Donax arundinaceus</name>
    <dbReference type="NCBI Taxonomy" id="35708"/>
    <lineage>
        <taxon>Eukaryota</taxon>
        <taxon>Viridiplantae</taxon>
        <taxon>Streptophyta</taxon>
        <taxon>Embryophyta</taxon>
        <taxon>Tracheophyta</taxon>
        <taxon>Spermatophyta</taxon>
        <taxon>Magnoliopsida</taxon>
        <taxon>Liliopsida</taxon>
        <taxon>Poales</taxon>
        <taxon>Poaceae</taxon>
        <taxon>PACMAD clade</taxon>
        <taxon>Arundinoideae</taxon>
        <taxon>Arundineae</taxon>
        <taxon>Arundo</taxon>
    </lineage>
</organism>
<reference evidence="1" key="1">
    <citation type="submission" date="2014-09" db="EMBL/GenBank/DDBJ databases">
        <authorList>
            <person name="Magalhaes I.L.F."/>
            <person name="Oliveira U."/>
            <person name="Santos F.R."/>
            <person name="Vidigal T.H.D.A."/>
            <person name="Brescovit A.D."/>
            <person name="Santos A.J."/>
        </authorList>
    </citation>
    <scope>NUCLEOTIDE SEQUENCE</scope>
    <source>
        <tissue evidence="1">Shoot tissue taken approximately 20 cm above the soil surface</tissue>
    </source>
</reference>
<evidence type="ECO:0000313" key="1">
    <source>
        <dbReference type="EMBL" id="JAE34320.1"/>
    </source>
</evidence>
<sequence>MMNSNLVGQKTVKHSIGYIFLPRKIYYSRSSYVSLSQRSTSSERRIRRLCT</sequence>